<protein>
    <submittedName>
        <fullName evidence="1">Uncharacterized protein</fullName>
    </submittedName>
</protein>
<reference evidence="1 2" key="1">
    <citation type="submission" date="2015-02" db="EMBL/GenBank/DDBJ databases">
        <title>Single-cell genomics of uncultivated deep-branching MTB reveals a conserved set of magnetosome genes.</title>
        <authorList>
            <person name="Kolinko S."/>
            <person name="Richter M."/>
            <person name="Glockner F.O."/>
            <person name="Brachmann A."/>
            <person name="Schuler D."/>
        </authorList>
    </citation>
    <scope>NUCLEOTIDE SEQUENCE [LARGE SCALE GENOMIC DNA]</scope>
    <source>
        <strain evidence="1">TM-1</strain>
    </source>
</reference>
<sequence>MSTLPLRSIVLWRMLMSWAHVSGTYRGTLRRPCMSSSMEIMVASASGVLEASFFVSGGGCFIARSNDK</sequence>
<gene>
    <name evidence="1" type="ORF">MBAV_001916</name>
</gene>
<keyword evidence="2" id="KW-1185">Reference proteome</keyword>
<name>A0A0F3GVK9_9BACT</name>
<dbReference type="Proteomes" id="UP000033423">
    <property type="component" value="Unassembled WGS sequence"/>
</dbReference>
<accession>A0A0F3GVK9</accession>
<comment type="caution">
    <text evidence="1">The sequence shown here is derived from an EMBL/GenBank/DDBJ whole genome shotgun (WGS) entry which is preliminary data.</text>
</comment>
<evidence type="ECO:0000313" key="1">
    <source>
        <dbReference type="EMBL" id="KJU85887.1"/>
    </source>
</evidence>
<dbReference type="AlphaFoldDB" id="A0A0F3GVK9"/>
<proteinExistence type="predicted"/>
<dbReference type="EMBL" id="LACI01000820">
    <property type="protein sequence ID" value="KJU85887.1"/>
    <property type="molecule type" value="Genomic_DNA"/>
</dbReference>
<evidence type="ECO:0000313" key="2">
    <source>
        <dbReference type="Proteomes" id="UP000033423"/>
    </source>
</evidence>
<organism evidence="1 2">
    <name type="scientific">Candidatus Magnetobacterium bavaricum</name>
    <dbReference type="NCBI Taxonomy" id="29290"/>
    <lineage>
        <taxon>Bacteria</taxon>
        <taxon>Pseudomonadati</taxon>
        <taxon>Nitrospirota</taxon>
        <taxon>Thermodesulfovibrionia</taxon>
        <taxon>Thermodesulfovibrionales</taxon>
        <taxon>Candidatus Magnetobacteriaceae</taxon>
        <taxon>Candidatus Magnetobacterium</taxon>
    </lineage>
</organism>